<sequence>MQNEFGQSGLELIEIPERVGGIDSETASIHRERKKRACVRSRKKNKQKLLSLANLAVLTSRGQHRSCSQSSRSRAFQFGVDNNPGFLSTSGKQTLTPTSVARYTKPTNRGVHPSRRPPVGHAYSTLCLERLHSRQRGGRQRNR</sequence>
<evidence type="ECO:0000313" key="1">
    <source>
        <dbReference type="EMBL" id="GIY72650.1"/>
    </source>
</evidence>
<protein>
    <submittedName>
        <fullName evidence="1">Uncharacterized protein</fullName>
    </submittedName>
</protein>
<proteinExistence type="predicted"/>
<dbReference type="EMBL" id="BPLQ01013509">
    <property type="protein sequence ID" value="GIY72650.1"/>
    <property type="molecule type" value="Genomic_DNA"/>
</dbReference>
<dbReference type="AlphaFoldDB" id="A0AAV4VRW8"/>
<name>A0AAV4VRW8_9ARAC</name>
<reference evidence="1 2" key="1">
    <citation type="submission" date="2021-06" db="EMBL/GenBank/DDBJ databases">
        <title>Caerostris darwini draft genome.</title>
        <authorList>
            <person name="Kono N."/>
            <person name="Arakawa K."/>
        </authorList>
    </citation>
    <scope>NUCLEOTIDE SEQUENCE [LARGE SCALE GENOMIC DNA]</scope>
</reference>
<evidence type="ECO:0000313" key="2">
    <source>
        <dbReference type="Proteomes" id="UP001054837"/>
    </source>
</evidence>
<dbReference type="Proteomes" id="UP001054837">
    <property type="component" value="Unassembled WGS sequence"/>
</dbReference>
<organism evidence="1 2">
    <name type="scientific">Caerostris darwini</name>
    <dbReference type="NCBI Taxonomy" id="1538125"/>
    <lineage>
        <taxon>Eukaryota</taxon>
        <taxon>Metazoa</taxon>
        <taxon>Ecdysozoa</taxon>
        <taxon>Arthropoda</taxon>
        <taxon>Chelicerata</taxon>
        <taxon>Arachnida</taxon>
        <taxon>Araneae</taxon>
        <taxon>Araneomorphae</taxon>
        <taxon>Entelegynae</taxon>
        <taxon>Araneoidea</taxon>
        <taxon>Araneidae</taxon>
        <taxon>Caerostris</taxon>
    </lineage>
</organism>
<comment type="caution">
    <text evidence="1">The sequence shown here is derived from an EMBL/GenBank/DDBJ whole genome shotgun (WGS) entry which is preliminary data.</text>
</comment>
<accession>A0AAV4VRW8</accession>
<keyword evidence="2" id="KW-1185">Reference proteome</keyword>
<gene>
    <name evidence="1" type="ORF">CDAR_604811</name>
</gene>